<proteinExistence type="predicted"/>
<keyword evidence="2" id="KW-1185">Reference proteome</keyword>
<evidence type="ECO:0000313" key="2">
    <source>
        <dbReference type="Proteomes" id="UP001194696"/>
    </source>
</evidence>
<name>A0ABQ7JLX0_9FUNG</name>
<reference evidence="1 2" key="1">
    <citation type="journal article" date="2020" name="Fungal Divers.">
        <title>Resolving the Mortierellaceae phylogeny through synthesis of multi-gene phylogenetics and phylogenomics.</title>
        <authorList>
            <person name="Vandepol N."/>
            <person name="Liber J."/>
            <person name="Desiro A."/>
            <person name="Na H."/>
            <person name="Kennedy M."/>
            <person name="Barry K."/>
            <person name="Grigoriev I.V."/>
            <person name="Miller A.N."/>
            <person name="O'Donnell K."/>
            <person name="Stajich J.E."/>
            <person name="Bonito G."/>
        </authorList>
    </citation>
    <scope>NUCLEOTIDE SEQUENCE [LARGE SCALE GENOMIC DNA]</scope>
    <source>
        <strain evidence="1 2">AD045</strain>
    </source>
</reference>
<evidence type="ECO:0008006" key="3">
    <source>
        <dbReference type="Google" id="ProtNLM"/>
    </source>
</evidence>
<organism evidence="1 2">
    <name type="scientific">Linnemannia gamsii</name>
    <dbReference type="NCBI Taxonomy" id="64522"/>
    <lineage>
        <taxon>Eukaryota</taxon>
        <taxon>Fungi</taxon>
        <taxon>Fungi incertae sedis</taxon>
        <taxon>Mucoromycota</taxon>
        <taxon>Mortierellomycotina</taxon>
        <taxon>Mortierellomycetes</taxon>
        <taxon>Mortierellales</taxon>
        <taxon>Mortierellaceae</taxon>
        <taxon>Linnemannia</taxon>
    </lineage>
</organism>
<sequence length="586" mass="65914">MPSILLPELVELIASHLHQHDISPLVRVNSEYRQAWSPHLWKTVNVSGHTNATTFKTPATQQALHRYCHHIRTIRSRPPDTHFLSLLHDIPALCMLTRFSFLPQYWYEQSVVSLVLVLRRNVHLQVLTIQSPALQHGDGERLLQAIAESLPRLRELDLALAHDKVVQPNVVRTFLETLSPDLETLTLSVSFCGGMHATPSFATLSKPVQDSKSHPRLRILNLSTRCDADKDRTVVPAVLLTFLHGCQNLEAVDDELLTLKNYRSWIFAYPVILEVLLQRTAELTHLRQECNIPLGFNYNNPRRDTEMAHIILSPGKRDGIQEGWNILSLMTGQQPRPACGRALIKASKRGLRKLVLDGGPGISSRDIQSIFEHSRSLRVFRPYALPPLLASDCIRCPWSCLRLTVLNLQISGIPRPDVLTDFMNRPIPPGVSSLHRGTMEESRELQKKVYTQLSSLVCLRELTLGNDSFVTTLIVDESSDNGPVYFDPCFQSDCLEMNLASGLALLSNLQALQKLRVNNMDHRLGAEEVRWIDRTLPNLQILGGLRRTEWPGSSISGLRSNDMIPFGRPFGAGPAALQCNVGFKFE</sequence>
<protein>
    <recommendedName>
        <fullName evidence="3">F-box domain-containing protein</fullName>
    </recommendedName>
</protein>
<dbReference type="EMBL" id="JAAAIM010001411">
    <property type="protein sequence ID" value="KAG0278809.1"/>
    <property type="molecule type" value="Genomic_DNA"/>
</dbReference>
<dbReference type="Gene3D" id="3.80.10.10">
    <property type="entry name" value="Ribonuclease Inhibitor"/>
    <property type="match status" value="2"/>
</dbReference>
<dbReference type="Proteomes" id="UP001194696">
    <property type="component" value="Unassembled WGS sequence"/>
</dbReference>
<comment type="caution">
    <text evidence="1">The sequence shown here is derived from an EMBL/GenBank/DDBJ whole genome shotgun (WGS) entry which is preliminary data.</text>
</comment>
<gene>
    <name evidence="1" type="ORF">BGZ96_002238</name>
</gene>
<dbReference type="InterPro" id="IPR032675">
    <property type="entry name" value="LRR_dom_sf"/>
</dbReference>
<accession>A0ABQ7JLX0</accession>
<evidence type="ECO:0000313" key="1">
    <source>
        <dbReference type="EMBL" id="KAG0278809.1"/>
    </source>
</evidence>
<dbReference type="SUPFAM" id="SSF52047">
    <property type="entry name" value="RNI-like"/>
    <property type="match status" value="1"/>
</dbReference>